<sequence>MKPNFWSGDDELTLQPLTDEIVKKAEEILQVKLPDAYINLLKTQNGGYIEYNAHPSSEKTSWADDHVSIDSIMGISLNENDSSILESTYYIQEWEMPENLVLLCGDGHTWIALDYRETSENPPIIFIDNEWEQIVQLAPNFATFLNGLTVWEHHEE</sequence>
<dbReference type="AlphaFoldDB" id="A0A073JTT6"/>
<proteinExistence type="predicted"/>
<dbReference type="InterPro" id="IPR037883">
    <property type="entry name" value="Knr4/Smi1-like_sf"/>
</dbReference>
<accession>A0A073JTT6</accession>
<evidence type="ECO:0000313" key="2">
    <source>
        <dbReference type="EMBL" id="KEK18449.1"/>
    </source>
</evidence>
<dbReference type="OrthoDB" id="8657476at2"/>
<protein>
    <submittedName>
        <fullName evidence="2">SMI1 / KNR4 family protein</fullName>
    </submittedName>
</protein>
<evidence type="ECO:0000313" key="3">
    <source>
        <dbReference type="Proteomes" id="UP000027822"/>
    </source>
</evidence>
<dbReference type="Gene3D" id="3.40.1580.10">
    <property type="entry name" value="SMI1/KNR4-like"/>
    <property type="match status" value="1"/>
</dbReference>
<reference evidence="2 3" key="1">
    <citation type="submission" date="2014-06" db="EMBL/GenBank/DDBJ databases">
        <title>Draft genome sequence of Bacillus manliponensis JCM 15802 (MCCC 1A00708).</title>
        <authorList>
            <person name="Lai Q."/>
            <person name="Liu Y."/>
            <person name="Shao Z."/>
        </authorList>
    </citation>
    <scope>NUCLEOTIDE SEQUENCE [LARGE SCALE GENOMIC DNA]</scope>
    <source>
        <strain evidence="2 3">JCM 15802</strain>
    </source>
</reference>
<dbReference type="SUPFAM" id="SSF160631">
    <property type="entry name" value="SMI1/KNR4-like"/>
    <property type="match status" value="1"/>
</dbReference>
<organism evidence="2 3">
    <name type="scientific">Bacillus manliponensis</name>
    <dbReference type="NCBI Taxonomy" id="574376"/>
    <lineage>
        <taxon>Bacteria</taxon>
        <taxon>Bacillati</taxon>
        <taxon>Bacillota</taxon>
        <taxon>Bacilli</taxon>
        <taxon>Bacillales</taxon>
        <taxon>Bacillaceae</taxon>
        <taxon>Bacillus</taxon>
        <taxon>Bacillus cereus group</taxon>
    </lineage>
</organism>
<keyword evidence="3" id="KW-1185">Reference proteome</keyword>
<comment type="caution">
    <text evidence="2">The sequence shown here is derived from an EMBL/GenBank/DDBJ whole genome shotgun (WGS) entry which is preliminary data.</text>
</comment>
<dbReference type="EMBL" id="JOTN01000014">
    <property type="protein sequence ID" value="KEK18449.1"/>
    <property type="molecule type" value="Genomic_DNA"/>
</dbReference>
<dbReference type="SMART" id="SM00860">
    <property type="entry name" value="SMI1_KNR4"/>
    <property type="match status" value="1"/>
</dbReference>
<dbReference type="InterPro" id="IPR018958">
    <property type="entry name" value="Knr4/Smi1-like_dom"/>
</dbReference>
<evidence type="ECO:0000259" key="1">
    <source>
        <dbReference type="SMART" id="SM00860"/>
    </source>
</evidence>
<feature type="domain" description="Knr4/Smi1-like" evidence="1">
    <location>
        <begin position="16"/>
        <end position="147"/>
    </location>
</feature>
<dbReference type="Pfam" id="PF09346">
    <property type="entry name" value="SMI1_KNR4"/>
    <property type="match status" value="1"/>
</dbReference>
<dbReference type="RefSeq" id="WP_034640952.1">
    <property type="nucleotide sequence ID" value="NZ_CBCSJC010000006.1"/>
</dbReference>
<name>A0A073JTT6_9BACI</name>
<dbReference type="Proteomes" id="UP000027822">
    <property type="component" value="Unassembled WGS sequence"/>
</dbReference>
<gene>
    <name evidence="2" type="ORF">BAMA_05355</name>
</gene>
<dbReference type="eggNOG" id="COG0457">
    <property type="taxonomic scope" value="Bacteria"/>
</dbReference>